<gene>
    <name evidence="2" type="ORF">D1115_06570</name>
</gene>
<evidence type="ECO:0000256" key="1">
    <source>
        <dbReference type="SAM" id="Phobius"/>
    </source>
</evidence>
<reference evidence="2 3" key="1">
    <citation type="submission" date="2018-08" db="EMBL/GenBank/DDBJ databases">
        <title>Genomic taxonomy of the Vibrionaceae family.</title>
        <authorList>
            <person name="Gomez-Gil B."/>
            <person name="Tanaka M."/>
            <person name="Sawabe T."/>
            <person name="Enciso-Ibarra K."/>
        </authorList>
    </citation>
    <scope>NUCLEOTIDE SEQUENCE [LARGE SCALE GENOMIC DNA]</scope>
    <source>
        <strain evidence="2 3">CAIM 1831</strain>
    </source>
</reference>
<proteinExistence type="predicted"/>
<accession>A0ABN5PC83</accession>
<keyword evidence="3" id="KW-1185">Reference proteome</keyword>
<name>A0ABN5PC83_9VIBR</name>
<dbReference type="EMBL" id="CP032093">
    <property type="protein sequence ID" value="AXY00942.1"/>
    <property type="molecule type" value="Genomic_DNA"/>
</dbReference>
<keyword evidence="1" id="KW-1133">Transmembrane helix</keyword>
<sequence>MVATLVELGVIPDQVVEILIAITVSTALVSFVLYPFLKRLQNARPTSEVESDFANIEFVLESATEQGEPPRYHYSGIDWRLRSEEPIVAGIKVRVVKKEVGVFWIEPVA</sequence>
<keyword evidence="1" id="KW-0472">Membrane</keyword>
<evidence type="ECO:0000313" key="3">
    <source>
        <dbReference type="Proteomes" id="UP000262832"/>
    </source>
</evidence>
<feature type="transmembrane region" description="Helical" evidence="1">
    <location>
        <begin position="18"/>
        <end position="37"/>
    </location>
</feature>
<keyword evidence="1" id="KW-0812">Transmembrane</keyword>
<dbReference type="Proteomes" id="UP000262832">
    <property type="component" value="Chromosome I"/>
</dbReference>
<organism evidence="2 3">
    <name type="scientific">Vibrio alfacsensis</name>
    <dbReference type="NCBI Taxonomy" id="1074311"/>
    <lineage>
        <taxon>Bacteria</taxon>
        <taxon>Pseudomonadati</taxon>
        <taxon>Pseudomonadota</taxon>
        <taxon>Gammaproteobacteria</taxon>
        <taxon>Vibrionales</taxon>
        <taxon>Vibrionaceae</taxon>
        <taxon>Vibrio</taxon>
    </lineage>
</organism>
<evidence type="ECO:0000313" key="2">
    <source>
        <dbReference type="EMBL" id="AXY00942.1"/>
    </source>
</evidence>
<protein>
    <submittedName>
        <fullName evidence="2">NfeD family protein</fullName>
    </submittedName>
</protein>